<evidence type="ECO:0000313" key="2">
    <source>
        <dbReference type="Proteomes" id="UP000494120"/>
    </source>
</evidence>
<dbReference type="EMBL" id="CABVQG010000009">
    <property type="protein sequence ID" value="VWC68153.1"/>
    <property type="molecule type" value="Genomic_DNA"/>
</dbReference>
<reference evidence="1 2" key="1">
    <citation type="submission" date="2019-09" db="EMBL/GenBank/DDBJ databases">
        <authorList>
            <person name="Depoorter E."/>
        </authorList>
    </citation>
    <scope>NUCLEOTIDE SEQUENCE [LARGE SCALE GENOMIC DNA]</scope>
    <source>
        <strain evidence="1 2">R-17378</strain>
    </source>
</reference>
<accession>A0ABY6XR91</accession>
<keyword evidence="2" id="KW-1185">Reference proteome</keyword>
<comment type="caution">
    <text evidence="1">The sequence shown here is derived from an EMBL/GenBank/DDBJ whole genome shotgun (WGS) entry which is preliminary data.</text>
</comment>
<gene>
    <name evidence="1" type="ORF">BLA17378_03029</name>
</gene>
<proteinExistence type="predicted"/>
<evidence type="ECO:0000313" key="1">
    <source>
        <dbReference type="EMBL" id="VWC68153.1"/>
    </source>
</evidence>
<dbReference type="Proteomes" id="UP000494120">
    <property type="component" value="Unassembled WGS sequence"/>
</dbReference>
<name>A0ABY6XR91_9BURK</name>
<protein>
    <submittedName>
        <fullName evidence="1">Transposase IS116/IS110/IS902 family protein</fullName>
    </submittedName>
</protein>
<sequence length="43" mass="4744">MPAALAQLHASGFLPEVGMPDDRMLALHRKSRAAHTWFGNARD</sequence>
<organism evidence="1 2">
    <name type="scientific">Burkholderia aenigmatica</name>
    <dbReference type="NCBI Taxonomy" id="2015348"/>
    <lineage>
        <taxon>Bacteria</taxon>
        <taxon>Pseudomonadati</taxon>
        <taxon>Pseudomonadota</taxon>
        <taxon>Betaproteobacteria</taxon>
        <taxon>Burkholderiales</taxon>
        <taxon>Burkholderiaceae</taxon>
        <taxon>Burkholderia</taxon>
        <taxon>Burkholderia cepacia complex</taxon>
    </lineage>
</organism>
<dbReference type="RefSeq" id="WP_302479394.1">
    <property type="nucleotide sequence ID" value="NZ_CABVQG010000009.1"/>
</dbReference>